<dbReference type="Gene3D" id="3.40.50.720">
    <property type="entry name" value="NAD(P)-binding Rossmann-like Domain"/>
    <property type="match status" value="1"/>
</dbReference>
<dbReference type="Proteomes" id="UP000283850">
    <property type="component" value="Unassembled WGS sequence"/>
</dbReference>
<dbReference type="InterPro" id="IPR050177">
    <property type="entry name" value="Lipid_A_modif_metabolic_enz"/>
</dbReference>
<name>A0A412XU50_9BACE</name>
<dbReference type="PANTHER" id="PTHR43245">
    <property type="entry name" value="BIFUNCTIONAL POLYMYXIN RESISTANCE PROTEIN ARNA"/>
    <property type="match status" value="1"/>
</dbReference>
<gene>
    <name evidence="2" type="ORF">DWW10_21825</name>
</gene>
<dbReference type="SUPFAM" id="SSF51735">
    <property type="entry name" value="NAD(P)-binding Rossmann-fold domains"/>
    <property type="match status" value="1"/>
</dbReference>
<feature type="domain" description="NAD-dependent epimerase/dehydratase" evidence="1">
    <location>
        <begin position="4"/>
        <end position="248"/>
    </location>
</feature>
<evidence type="ECO:0000259" key="1">
    <source>
        <dbReference type="Pfam" id="PF01370"/>
    </source>
</evidence>
<sequence>MKKILVFGANGAIGRYLVDYFYERKEEHNIELITADLSGSQFLEERSEFHQVDISKKEQVDSLPKDIYAIIDLATIMPARMKGFDPKLYLDVNIGGTFNVLEFCKNKNVNRILFAQTFGDILCRSEETPELKVEMTPLQDYTDSKSVYITTMNTCVELIKCYHGLFNQRSFIFRLPTIYSWNSKPYFEEGKEIKRAWRILIDQAIAGDDIHVWGDPNRKKDMVYVKDLCQEFYKATFVDKDFGFYNIGTGVGTSLLDQIKGFIEVFGGDKKSKILFSPEKPNAPQYIMNIDEAKWDLGYEPKYFFLDMLRDMKKEMELNRL</sequence>
<evidence type="ECO:0000313" key="3">
    <source>
        <dbReference type="Proteomes" id="UP000283850"/>
    </source>
</evidence>
<comment type="caution">
    <text evidence="2">The sequence shown here is derived from an EMBL/GenBank/DDBJ whole genome shotgun (WGS) entry which is preliminary data.</text>
</comment>
<proteinExistence type="predicted"/>
<evidence type="ECO:0000313" key="2">
    <source>
        <dbReference type="EMBL" id="RGV48599.1"/>
    </source>
</evidence>
<organism evidence="2 3">
    <name type="scientific">Bacteroides intestinalis</name>
    <dbReference type="NCBI Taxonomy" id="329854"/>
    <lineage>
        <taxon>Bacteria</taxon>
        <taxon>Pseudomonadati</taxon>
        <taxon>Bacteroidota</taxon>
        <taxon>Bacteroidia</taxon>
        <taxon>Bacteroidales</taxon>
        <taxon>Bacteroidaceae</taxon>
        <taxon>Bacteroides</taxon>
    </lineage>
</organism>
<dbReference type="InterPro" id="IPR001509">
    <property type="entry name" value="Epimerase_deHydtase"/>
</dbReference>
<protein>
    <submittedName>
        <fullName evidence="2">NAD(P)-dependent oxidoreductase</fullName>
    </submittedName>
</protein>
<dbReference type="EMBL" id="QRZF01000022">
    <property type="protein sequence ID" value="RGV48599.1"/>
    <property type="molecule type" value="Genomic_DNA"/>
</dbReference>
<dbReference type="Pfam" id="PF01370">
    <property type="entry name" value="Epimerase"/>
    <property type="match status" value="1"/>
</dbReference>
<reference evidence="2 3" key="1">
    <citation type="submission" date="2018-08" db="EMBL/GenBank/DDBJ databases">
        <title>A genome reference for cultivated species of the human gut microbiota.</title>
        <authorList>
            <person name="Zou Y."/>
            <person name="Xue W."/>
            <person name="Luo G."/>
        </authorList>
    </citation>
    <scope>NUCLEOTIDE SEQUENCE [LARGE SCALE GENOMIC DNA]</scope>
    <source>
        <strain evidence="2 3">AF14-32</strain>
    </source>
</reference>
<dbReference type="AlphaFoldDB" id="A0A412XU50"/>
<accession>A0A412XU50</accession>
<dbReference type="RefSeq" id="WP_022394468.1">
    <property type="nucleotide sequence ID" value="NZ_QRZF01000022.1"/>
</dbReference>
<dbReference type="InterPro" id="IPR036291">
    <property type="entry name" value="NAD(P)-bd_dom_sf"/>
</dbReference>